<dbReference type="CDD" id="cd04301">
    <property type="entry name" value="NAT_SF"/>
    <property type="match status" value="1"/>
</dbReference>
<proteinExistence type="predicted"/>
<dbReference type="PROSITE" id="PS51186">
    <property type="entry name" value="GNAT"/>
    <property type="match status" value="1"/>
</dbReference>
<dbReference type="SUPFAM" id="SSF55729">
    <property type="entry name" value="Acyl-CoA N-acyltransferases (Nat)"/>
    <property type="match status" value="1"/>
</dbReference>
<evidence type="ECO:0000256" key="2">
    <source>
        <dbReference type="ARBA" id="ARBA00023315"/>
    </source>
</evidence>
<keyword evidence="1 4" id="KW-0808">Transferase</keyword>
<dbReference type="GO" id="GO:0016747">
    <property type="term" value="F:acyltransferase activity, transferring groups other than amino-acyl groups"/>
    <property type="evidence" value="ECO:0007669"/>
    <property type="project" value="InterPro"/>
</dbReference>
<evidence type="ECO:0000313" key="5">
    <source>
        <dbReference type="Proteomes" id="UP000516117"/>
    </source>
</evidence>
<dbReference type="Gene3D" id="3.40.630.30">
    <property type="match status" value="1"/>
</dbReference>
<name>A0A7H0H4S0_9ACTN</name>
<dbReference type="PANTHER" id="PTHR43877:SF2">
    <property type="entry name" value="AMINOALKYLPHOSPHONATE N-ACETYLTRANSFERASE-RELATED"/>
    <property type="match status" value="1"/>
</dbReference>
<dbReference type="InterPro" id="IPR016181">
    <property type="entry name" value="Acyl_CoA_acyltransferase"/>
</dbReference>
<dbReference type="InterPro" id="IPR050832">
    <property type="entry name" value="Bact_Acetyltransf"/>
</dbReference>
<accession>A0A7H0H4S0</accession>
<dbReference type="KEGG" id="tdf:H9L22_15340"/>
<evidence type="ECO:0000256" key="1">
    <source>
        <dbReference type="ARBA" id="ARBA00022679"/>
    </source>
</evidence>
<feature type="domain" description="N-acetyltransferase" evidence="3">
    <location>
        <begin position="2"/>
        <end position="146"/>
    </location>
</feature>
<evidence type="ECO:0000313" key="4">
    <source>
        <dbReference type="EMBL" id="QNP55536.1"/>
    </source>
</evidence>
<sequence length="162" mass="17722">MMEIRACDAGDLEVLNREWPSNDVWEGHMRRQLTGEATFLVAWDGDEPVGVGMLQWKGCAGEKAHAALPGAVEVNHLQVRESRRGQGIGTALVAAFEELARGRGITQMVLAVDADNPAARALYLRLGYEATGVVDTYTYSYRDDDGVERQATEASEALVKEL</sequence>
<reference evidence="4 5" key="1">
    <citation type="submission" date="2020-08" db="EMBL/GenBank/DDBJ databases">
        <title>Genome sequence of Tessaracoccus defluvii JCM 17540T.</title>
        <authorList>
            <person name="Hyun D.-W."/>
            <person name="Bae J.-W."/>
        </authorList>
    </citation>
    <scope>NUCLEOTIDE SEQUENCE [LARGE SCALE GENOMIC DNA]</scope>
    <source>
        <strain evidence="4 5">JCM 17540</strain>
    </source>
</reference>
<gene>
    <name evidence="4" type="ORF">H9L22_15340</name>
</gene>
<dbReference type="Pfam" id="PF00583">
    <property type="entry name" value="Acetyltransf_1"/>
    <property type="match status" value="1"/>
</dbReference>
<evidence type="ECO:0000259" key="3">
    <source>
        <dbReference type="PROSITE" id="PS51186"/>
    </source>
</evidence>
<protein>
    <submittedName>
        <fullName evidence="4">GNAT family N-acetyltransferase</fullName>
    </submittedName>
</protein>
<keyword evidence="5" id="KW-1185">Reference proteome</keyword>
<keyword evidence="2" id="KW-0012">Acyltransferase</keyword>
<dbReference type="InterPro" id="IPR000182">
    <property type="entry name" value="GNAT_dom"/>
</dbReference>
<dbReference type="PANTHER" id="PTHR43877">
    <property type="entry name" value="AMINOALKYLPHOSPHONATE N-ACETYLTRANSFERASE-RELATED-RELATED"/>
    <property type="match status" value="1"/>
</dbReference>
<dbReference type="EMBL" id="CP060789">
    <property type="protein sequence ID" value="QNP55536.1"/>
    <property type="molecule type" value="Genomic_DNA"/>
</dbReference>
<organism evidence="4 5">
    <name type="scientific">Tessaracoccus defluvii</name>
    <dbReference type="NCBI Taxonomy" id="1285901"/>
    <lineage>
        <taxon>Bacteria</taxon>
        <taxon>Bacillati</taxon>
        <taxon>Actinomycetota</taxon>
        <taxon>Actinomycetes</taxon>
        <taxon>Propionibacteriales</taxon>
        <taxon>Propionibacteriaceae</taxon>
        <taxon>Tessaracoccus</taxon>
    </lineage>
</organism>
<dbReference type="Proteomes" id="UP000516117">
    <property type="component" value="Chromosome"/>
</dbReference>
<dbReference type="AlphaFoldDB" id="A0A7H0H4S0"/>